<dbReference type="InterPro" id="IPR002130">
    <property type="entry name" value="Cyclophilin-type_PPIase_dom"/>
</dbReference>
<dbReference type="InterPro" id="IPR044665">
    <property type="entry name" value="E_coli_cyclophilin_A-like"/>
</dbReference>
<feature type="signal peptide" evidence="4">
    <location>
        <begin position="1"/>
        <end position="22"/>
    </location>
</feature>
<proteinExistence type="predicted"/>
<dbReference type="InterPro" id="IPR029000">
    <property type="entry name" value="Cyclophilin-like_dom_sf"/>
</dbReference>
<evidence type="ECO:0000256" key="3">
    <source>
        <dbReference type="ARBA" id="ARBA00023235"/>
    </source>
</evidence>
<name>A0A5C5VZL1_9BACT</name>
<keyword evidence="4" id="KW-0732">Signal</keyword>
<keyword evidence="3 6" id="KW-0413">Isomerase</keyword>
<dbReference type="EC" id="5.2.1.8" evidence="1"/>
<dbReference type="PANTHER" id="PTHR43246">
    <property type="entry name" value="PEPTIDYL-PROLYL CIS-TRANS ISOMERASE CYP38, CHLOROPLASTIC"/>
    <property type="match status" value="1"/>
</dbReference>
<sequence precursor="true">MNVVRGGGIALIVLSFVLPAPAATPTHKVRMYWNYGAIEVELYGNDSPRHVANFFRYVNDGLFDDTYVHRVQSGSARFVQGGGFRLPDPLFVQNLLNDPVPDFPMIENEFNASNGLSNTPGSLAAARSTSPDSATSQWFFNVTNNAAGFDPGPYTVYGQITAGFDWFSAVPYQNQLQVSFPQYAGTYLATMPLVNGQFPVVLAEVVEISLQAGDFNLDGIVNAADELVWQAGQGSYGVADLRADADGDRDVDADDRLIWQANVGQGTLLPQVAGDFNQDGIVTQADYLWWRTTYSSTTSLDADGNQDGLIDTADYTVWRDAWLASSALAVPEPASLSSCVLLLAGSVAGRLRGRR</sequence>
<accession>A0A5C5VZL1</accession>
<dbReference type="Gene3D" id="1.10.1330.10">
    <property type="entry name" value="Dockerin domain"/>
    <property type="match status" value="1"/>
</dbReference>
<dbReference type="GO" id="GO:0000272">
    <property type="term" value="P:polysaccharide catabolic process"/>
    <property type="evidence" value="ECO:0007669"/>
    <property type="project" value="InterPro"/>
</dbReference>
<feature type="domain" description="PPIase cyclophilin-type" evidence="5">
    <location>
        <begin position="36"/>
        <end position="170"/>
    </location>
</feature>
<evidence type="ECO:0000259" key="5">
    <source>
        <dbReference type="PROSITE" id="PS50072"/>
    </source>
</evidence>
<dbReference type="InterPro" id="IPR036439">
    <property type="entry name" value="Dockerin_dom_sf"/>
</dbReference>
<dbReference type="Pfam" id="PF00160">
    <property type="entry name" value="Pro_isomerase"/>
    <property type="match status" value="1"/>
</dbReference>
<dbReference type="OrthoDB" id="270889at2"/>
<dbReference type="Gene3D" id="2.40.100.10">
    <property type="entry name" value="Cyclophilin-like"/>
    <property type="match status" value="1"/>
</dbReference>
<dbReference type="AlphaFoldDB" id="A0A5C5VZL1"/>
<evidence type="ECO:0000256" key="1">
    <source>
        <dbReference type="ARBA" id="ARBA00013194"/>
    </source>
</evidence>
<dbReference type="RefSeq" id="WP_146574171.1">
    <property type="nucleotide sequence ID" value="NZ_SJPH01000004.1"/>
</dbReference>
<keyword evidence="2" id="KW-0697">Rotamase</keyword>
<dbReference type="EMBL" id="SJPH01000004">
    <property type="protein sequence ID" value="TWT43221.1"/>
    <property type="molecule type" value="Genomic_DNA"/>
</dbReference>
<evidence type="ECO:0000256" key="4">
    <source>
        <dbReference type="SAM" id="SignalP"/>
    </source>
</evidence>
<dbReference type="PROSITE" id="PS50072">
    <property type="entry name" value="CSA_PPIASE_2"/>
    <property type="match status" value="1"/>
</dbReference>
<dbReference type="SUPFAM" id="SSF50891">
    <property type="entry name" value="Cyclophilin-like"/>
    <property type="match status" value="1"/>
</dbReference>
<keyword evidence="7" id="KW-1185">Reference proteome</keyword>
<dbReference type="GO" id="GO:0003755">
    <property type="term" value="F:peptidyl-prolyl cis-trans isomerase activity"/>
    <property type="evidence" value="ECO:0007669"/>
    <property type="project" value="UniProtKB-KW"/>
</dbReference>
<evidence type="ECO:0000256" key="2">
    <source>
        <dbReference type="ARBA" id="ARBA00023110"/>
    </source>
</evidence>
<evidence type="ECO:0000313" key="7">
    <source>
        <dbReference type="Proteomes" id="UP000318995"/>
    </source>
</evidence>
<dbReference type="SUPFAM" id="SSF63446">
    <property type="entry name" value="Type I dockerin domain"/>
    <property type="match status" value="1"/>
</dbReference>
<gene>
    <name evidence="6" type="primary">ppiA_1</name>
    <name evidence="6" type="ORF">Pla111_21710</name>
</gene>
<reference evidence="6 7" key="1">
    <citation type="submission" date="2019-02" db="EMBL/GenBank/DDBJ databases">
        <title>Deep-cultivation of Planctomycetes and their phenomic and genomic characterization uncovers novel biology.</title>
        <authorList>
            <person name="Wiegand S."/>
            <person name="Jogler M."/>
            <person name="Boedeker C."/>
            <person name="Pinto D."/>
            <person name="Vollmers J."/>
            <person name="Rivas-Marin E."/>
            <person name="Kohn T."/>
            <person name="Peeters S.H."/>
            <person name="Heuer A."/>
            <person name="Rast P."/>
            <person name="Oberbeckmann S."/>
            <person name="Bunk B."/>
            <person name="Jeske O."/>
            <person name="Meyerdierks A."/>
            <person name="Storesund J.E."/>
            <person name="Kallscheuer N."/>
            <person name="Luecker S."/>
            <person name="Lage O.M."/>
            <person name="Pohl T."/>
            <person name="Merkel B.J."/>
            <person name="Hornburger P."/>
            <person name="Mueller R.-W."/>
            <person name="Bruemmer F."/>
            <person name="Labrenz M."/>
            <person name="Spormann A.M."/>
            <person name="Op Den Camp H."/>
            <person name="Overmann J."/>
            <person name="Amann R."/>
            <person name="Jetten M.S.M."/>
            <person name="Mascher T."/>
            <person name="Medema M.H."/>
            <person name="Devos D.P."/>
            <person name="Kaster A.-K."/>
            <person name="Ovreas L."/>
            <person name="Rohde M."/>
            <person name="Galperin M.Y."/>
            <person name="Jogler C."/>
        </authorList>
    </citation>
    <scope>NUCLEOTIDE SEQUENCE [LARGE SCALE GENOMIC DNA]</scope>
    <source>
        <strain evidence="6 7">Pla111</strain>
    </source>
</reference>
<feature type="chain" id="PRO_5022930062" description="peptidylprolyl isomerase" evidence="4">
    <location>
        <begin position="23"/>
        <end position="355"/>
    </location>
</feature>
<organism evidence="6 7">
    <name type="scientific">Botrimarina hoheduenensis</name>
    <dbReference type="NCBI Taxonomy" id="2528000"/>
    <lineage>
        <taxon>Bacteria</taxon>
        <taxon>Pseudomonadati</taxon>
        <taxon>Planctomycetota</taxon>
        <taxon>Planctomycetia</taxon>
        <taxon>Pirellulales</taxon>
        <taxon>Lacipirellulaceae</taxon>
        <taxon>Botrimarina</taxon>
    </lineage>
</organism>
<dbReference type="Proteomes" id="UP000318995">
    <property type="component" value="Unassembled WGS sequence"/>
</dbReference>
<protein>
    <recommendedName>
        <fullName evidence="1">peptidylprolyl isomerase</fullName>
        <ecNumber evidence="1">5.2.1.8</ecNumber>
    </recommendedName>
</protein>
<evidence type="ECO:0000313" key="6">
    <source>
        <dbReference type="EMBL" id="TWT43221.1"/>
    </source>
</evidence>
<comment type="caution">
    <text evidence="6">The sequence shown here is derived from an EMBL/GenBank/DDBJ whole genome shotgun (WGS) entry which is preliminary data.</text>
</comment>